<protein>
    <submittedName>
        <fullName evidence="4">IS1595 family transposase</fullName>
    </submittedName>
</protein>
<evidence type="ECO:0000313" key="4">
    <source>
        <dbReference type="EMBL" id="MDI2112474.1"/>
    </source>
</evidence>
<keyword evidence="6" id="KW-1185">Reference proteome</keyword>
<feature type="domain" description="ISXO2-like transposase" evidence="1">
    <location>
        <begin position="127"/>
        <end position="275"/>
    </location>
</feature>
<dbReference type="PANTHER" id="PTHR47163:SF2">
    <property type="entry name" value="SI:DKEY-17M8.2"/>
    <property type="match status" value="1"/>
</dbReference>
<dbReference type="NCBIfam" id="NF033547">
    <property type="entry name" value="transpos_IS1595"/>
    <property type="match status" value="1"/>
</dbReference>
<proteinExistence type="predicted"/>
<dbReference type="Pfam" id="PF12762">
    <property type="entry name" value="DDE_Tnp_IS1595"/>
    <property type="match status" value="1"/>
</dbReference>
<sequence length="303" mass="35324">MIKKFNTIIDLINTFPDEEACIKHLENLKWGGNIISPFDPASKVYVCKGNRYRCRNTSKYFNVKTNTLFDNSKIPLQKWFLAIWIITCHTKGISSVQLAKDLGVTQKTAWFLLHRIRNCFSFDNNNVLNNEIEVDETYVGGKNKFRHICRKVQHSQGRSSKDKTPVFGMIERSGKLNAKKVNDVSATTLTKQIVSYANKDATIYSDEWLGYSQLTKIYNHAIVKHANKEYVNGKVHTNTIEGFWSLFKRGIIGIYHSVSVKHLQKYVDEFVFRYNTRKHRQDHRFDYLLTHMSCRMTYQSLTT</sequence>
<gene>
    <name evidence="2" type="ORF">QJV33_01970</name>
    <name evidence="3" type="ORF">QJV33_02685</name>
    <name evidence="4" type="ORF">QJV33_04060</name>
    <name evidence="5" type="ORF">QJV33_07355</name>
</gene>
<dbReference type="InterPro" id="IPR024445">
    <property type="entry name" value="Tnp_ISXO2-like"/>
</dbReference>
<evidence type="ECO:0000313" key="6">
    <source>
        <dbReference type="Proteomes" id="UP001431775"/>
    </source>
</evidence>
<dbReference type="RefSeq" id="WP_281461738.1">
    <property type="nucleotide sequence ID" value="NZ_JASBAN010000001.1"/>
</dbReference>
<accession>A0ABT6Q6F9</accession>
<evidence type="ECO:0000313" key="2">
    <source>
        <dbReference type="EMBL" id="MDI2112064.1"/>
    </source>
</evidence>
<dbReference type="EMBL" id="JASBAN010000001">
    <property type="protein sequence ID" value="MDI2112064.1"/>
    <property type="molecule type" value="Genomic_DNA"/>
</dbReference>
<dbReference type="SMART" id="SM01126">
    <property type="entry name" value="DDE_Tnp_IS1595"/>
    <property type="match status" value="1"/>
</dbReference>
<evidence type="ECO:0000313" key="5">
    <source>
        <dbReference type="EMBL" id="MDI2113098.1"/>
    </source>
</evidence>
<name>A0ABT6Q6F9_9PROT</name>
<dbReference type="EMBL" id="JASBAN010000001">
    <property type="protein sequence ID" value="MDI2113098.1"/>
    <property type="molecule type" value="Genomic_DNA"/>
</dbReference>
<dbReference type="EMBL" id="JASBAN010000001">
    <property type="protein sequence ID" value="MDI2112474.1"/>
    <property type="molecule type" value="Genomic_DNA"/>
</dbReference>
<evidence type="ECO:0000259" key="1">
    <source>
        <dbReference type="SMART" id="SM01126"/>
    </source>
</evidence>
<evidence type="ECO:0000313" key="3">
    <source>
        <dbReference type="EMBL" id="MDI2112202.1"/>
    </source>
</evidence>
<comment type="caution">
    <text evidence="4">The sequence shown here is derived from an EMBL/GenBank/DDBJ whole genome shotgun (WGS) entry which is preliminary data.</text>
</comment>
<organism evidence="4 6">
    <name type="scientific">Commensalibacter nepenthis</name>
    <dbReference type="NCBI Taxonomy" id="3043872"/>
    <lineage>
        <taxon>Bacteria</taxon>
        <taxon>Pseudomonadati</taxon>
        <taxon>Pseudomonadota</taxon>
        <taxon>Alphaproteobacteria</taxon>
        <taxon>Acetobacterales</taxon>
        <taxon>Acetobacteraceae</taxon>
    </lineage>
</organism>
<reference evidence="4" key="1">
    <citation type="submission" date="2023-05" db="EMBL/GenBank/DDBJ databases">
        <title>Whole genome sequence of Commensalibacter sp.</title>
        <authorList>
            <person name="Charoenyingcharoen P."/>
            <person name="Yukphan P."/>
        </authorList>
    </citation>
    <scope>NUCLEOTIDE SEQUENCE</scope>
    <source>
        <strain evidence="4">TBRC 10068</strain>
    </source>
</reference>
<dbReference type="Proteomes" id="UP001431775">
    <property type="component" value="Unassembled WGS sequence"/>
</dbReference>
<dbReference type="PANTHER" id="PTHR47163">
    <property type="entry name" value="DDE_TNP_IS1595 DOMAIN-CONTAINING PROTEIN"/>
    <property type="match status" value="1"/>
</dbReference>
<dbReference type="InterPro" id="IPR053164">
    <property type="entry name" value="IS1016-like_transposase"/>
</dbReference>
<dbReference type="EMBL" id="JASBAN010000001">
    <property type="protein sequence ID" value="MDI2112202.1"/>
    <property type="molecule type" value="Genomic_DNA"/>
</dbReference>